<dbReference type="AlphaFoldDB" id="A0A6A5FKI0"/>
<evidence type="ECO:0000256" key="8">
    <source>
        <dbReference type="ARBA" id="ARBA00023180"/>
    </source>
</evidence>
<dbReference type="GO" id="GO:0031638">
    <property type="term" value="P:zymogen activation"/>
    <property type="evidence" value="ECO:0007669"/>
    <property type="project" value="TreeGrafter"/>
</dbReference>
<dbReference type="SUPFAM" id="SSF56487">
    <property type="entry name" value="SRCR-like"/>
    <property type="match status" value="3"/>
</dbReference>
<keyword evidence="8" id="KW-0325">Glycoprotein</keyword>
<name>A0A6A5FKI0_PERFL</name>
<dbReference type="InterPro" id="IPR001190">
    <property type="entry name" value="SRCR"/>
</dbReference>
<evidence type="ECO:0000256" key="2">
    <source>
        <dbReference type="ARBA" id="ARBA00022692"/>
    </source>
</evidence>
<sequence>MWFLLLLLYTAHIEAVIAQSTSKNRLILKSGSNPCEGYIEIYHEGEWGHVGEKYWTENTDKVVCRSTHCGEPVKNSTAEIASRPDESVLLNDVSCTGNEDHLWKCIHPGFKVSTQRTGTQRKIKCSNNITLSLDGFKCAGAVKYSTDGGQNDSGYFCGETGWGQKEANLLCKNRNCGTSKDILNDWMVWEKFPQSKKMMINCSDLQKTDNLWQCVTGESRSCKKPASVICTGHDKLRLKGNASNVCSGRLEKEENGKWNPVKTINTNPDDWCKQMHCGTKVSHSEDDNGTQLTCSDNVTVLLMDGNKRSNCYGEVHIQRNGKSQAVCGTALTWTEKDAEVVCRELNCGSVSFK</sequence>
<feature type="domain" description="SRCR" evidence="11">
    <location>
        <begin position="131"/>
        <end position="231"/>
    </location>
</feature>
<dbReference type="PRINTS" id="PR00258">
    <property type="entry name" value="SPERACTRCPTR"/>
</dbReference>
<feature type="disulfide bond" evidence="9">
    <location>
        <begin position="95"/>
        <end position="105"/>
    </location>
</feature>
<dbReference type="InterPro" id="IPR036772">
    <property type="entry name" value="SRCR-like_dom_sf"/>
</dbReference>
<dbReference type="PANTHER" id="PTHR48071:SF27">
    <property type="entry name" value="SCAVENGER RECEPTOR CYSTEINE-RICH TYPE 1 PROTEIN M130-LIKE"/>
    <property type="match status" value="1"/>
</dbReference>
<evidence type="ECO:0000256" key="9">
    <source>
        <dbReference type="PROSITE-ProRule" id="PRU00196"/>
    </source>
</evidence>
<feature type="domain" description="SRCR" evidence="11">
    <location>
        <begin position="300"/>
        <end position="353"/>
    </location>
</feature>
<evidence type="ECO:0000313" key="12">
    <source>
        <dbReference type="EMBL" id="KAF1390873.1"/>
    </source>
</evidence>
<comment type="subcellular location">
    <subcellularLocation>
        <location evidence="1">Membrane</location>
        <topology evidence="1">Single-pass membrane protein</topology>
    </subcellularLocation>
</comment>
<dbReference type="PANTHER" id="PTHR48071">
    <property type="entry name" value="SRCR DOMAIN-CONTAINING PROTEIN"/>
    <property type="match status" value="1"/>
</dbReference>
<evidence type="ECO:0000259" key="11">
    <source>
        <dbReference type="PROSITE" id="PS50287"/>
    </source>
</evidence>
<keyword evidence="3 10" id="KW-0732">Signal</keyword>
<dbReference type="FunFam" id="3.10.250.10:FF:000016">
    <property type="entry name" value="Scavenger receptor cysteine-rich protein type 12"/>
    <property type="match status" value="1"/>
</dbReference>
<organism evidence="12 13">
    <name type="scientific">Perca fluviatilis</name>
    <name type="common">European perch</name>
    <dbReference type="NCBI Taxonomy" id="8168"/>
    <lineage>
        <taxon>Eukaryota</taxon>
        <taxon>Metazoa</taxon>
        <taxon>Chordata</taxon>
        <taxon>Craniata</taxon>
        <taxon>Vertebrata</taxon>
        <taxon>Euteleostomi</taxon>
        <taxon>Actinopterygii</taxon>
        <taxon>Neopterygii</taxon>
        <taxon>Teleostei</taxon>
        <taxon>Neoteleostei</taxon>
        <taxon>Acanthomorphata</taxon>
        <taxon>Eupercaria</taxon>
        <taxon>Perciformes</taxon>
        <taxon>Percoidei</taxon>
        <taxon>Percidae</taxon>
        <taxon>Percinae</taxon>
        <taxon>Perca</taxon>
    </lineage>
</organism>
<dbReference type="EMBL" id="VHII01000005">
    <property type="protein sequence ID" value="KAF1390873.1"/>
    <property type="molecule type" value="Genomic_DNA"/>
</dbReference>
<accession>A0A6A5FKI0</accession>
<dbReference type="Pfam" id="PF00530">
    <property type="entry name" value="SRCR"/>
    <property type="match status" value="2"/>
</dbReference>
<keyword evidence="7 9" id="KW-1015">Disulfide bond</keyword>
<comment type="caution">
    <text evidence="9">Lacks conserved residue(s) required for the propagation of feature annotation.</text>
</comment>
<evidence type="ECO:0000256" key="3">
    <source>
        <dbReference type="ARBA" id="ARBA00022729"/>
    </source>
</evidence>
<feature type="chain" id="PRO_5025368092" description="SRCR domain-containing protein" evidence="10">
    <location>
        <begin position="19"/>
        <end position="353"/>
    </location>
</feature>
<keyword evidence="2" id="KW-0812">Transmembrane</keyword>
<evidence type="ECO:0000256" key="5">
    <source>
        <dbReference type="ARBA" id="ARBA00022989"/>
    </source>
</evidence>
<protein>
    <recommendedName>
        <fullName evidence="11">SRCR domain-containing protein</fullName>
    </recommendedName>
</protein>
<evidence type="ECO:0000256" key="6">
    <source>
        <dbReference type="ARBA" id="ARBA00023136"/>
    </source>
</evidence>
<evidence type="ECO:0000256" key="4">
    <source>
        <dbReference type="ARBA" id="ARBA00022737"/>
    </source>
</evidence>
<evidence type="ECO:0000256" key="1">
    <source>
        <dbReference type="ARBA" id="ARBA00004167"/>
    </source>
</evidence>
<evidence type="ECO:0000313" key="13">
    <source>
        <dbReference type="Proteomes" id="UP000465112"/>
    </source>
</evidence>
<keyword evidence="13" id="KW-1185">Reference proteome</keyword>
<feature type="signal peptide" evidence="10">
    <location>
        <begin position="1"/>
        <end position="18"/>
    </location>
</feature>
<reference evidence="12 13" key="1">
    <citation type="submission" date="2019-06" db="EMBL/GenBank/DDBJ databases">
        <title>A chromosome-scale genome assembly of the European perch, Perca fluviatilis.</title>
        <authorList>
            <person name="Roques C."/>
            <person name="Zahm M."/>
            <person name="Cabau C."/>
            <person name="Klopp C."/>
            <person name="Bouchez O."/>
            <person name="Donnadieu C."/>
            <person name="Kuhl H."/>
            <person name="Gislard M."/>
            <person name="Guendouz S."/>
            <person name="Journot L."/>
            <person name="Haffray P."/>
            <person name="Bestin A."/>
            <person name="Morvezen R."/>
            <person name="Feron R."/>
            <person name="Wen M."/>
            <person name="Jouanno E."/>
            <person name="Herpin A."/>
            <person name="Schartl M."/>
            <person name="Postlethwait J."/>
            <person name="Schaerlinger B."/>
            <person name="Chardard D."/>
            <person name="Lecocq T."/>
            <person name="Poncet C."/>
            <person name="Jaffrelo L."/>
            <person name="Lampietro C."/>
            <person name="Guiguen Y."/>
        </authorList>
    </citation>
    <scope>NUCLEOTIDE SEQUENCE [LARGE SCALE GENOMIC DNA]</scope>
    <source>
        <tissue evidence="12">Blood</tissue>
    </source>
</reference>
<dbReference type="GO" id="GO:0004252">
    <property type="term" value="F:serine-type endopeptidase activity"/>
    <property type="evidence" value="ECO:0007669"/>
    <property type="project" value="TreeGrafter"/>
</dbReference>
<evidence type="ECO:0000256" key="10">
    <source>
        <dbReference type="SAM" id="SignalP"/>
    </source>
</evidence>
<dbReference type="GO" id="GO:0005886">
    <property type="term" value="C:plasma membrane"/>
    <property type="evidence" value="ECO:0007669"/>
    <property type="project" value="TreeGrafter"/>
</dbReference>
<proteinExistence type="predicted"/>
<dbReference type="Gene3D" id="3.10.250.10">
    <property type="entry name" value="SRCR-like domain"/>
    <property type="match status" value="4"/>
</dbReference>
<gene>
    <name evidence="12" type="ORF">PFLUV_G00062610</name>
</gene>
<dbReference type="SMART" id="SM00202">
    <property type="entry name" value="SR"/>
    <property type="match status" value="1"/>
</dbReference>
<keyword evidence="5" id="KW-1133">Transmembrane helix</keyword>
<comment type="caution">
    <text evidence="12">The sequence shown here is derived from an EMBL/GenBank/DDBJ whole genome shotgun (WGS) entry which is preliminary data.</text>
</comment>
<evidence type="ECO:0000256" key="7">
    <source>
        <dbReference type="ARBA" id="ARBA00023157"/>
    </source>
</evidence>
<dbReference type="Proteomes" id="UP000465112">
    <property type="component" value="Chromosome 5"/>
</dbReference>
<keyword evidence="6" id="KW-0472">Membrane</keyword>
<keyword evidence="4" id="KW-0677">Repeat</keyword>
<feature type="domain" description="SRCR" evidence="11">
    <location>
        <begin position="26"/>
        <end position="139"/>
    </location>
</feature>
<dbReference type="PROSITE" id="PS50287">
    <property type="entry name" value="SRCR_2"/>
    <property type="match status" value="3"/>
</dbReference>